<comment type="similarity">
    <text evidence="2">Belongs to the Orn/Lys/Arg decarboxylase class-II family.</text>
</comment>
<dbReference type="Pfam" id="PF02784">
    <property type="entry name" value="Orn_Arg_deC_N"/>
    <property type="match status" value="1"/>
</dbReference>
<dbReference type="EMBL" id="AJWK01006544">
    <property type="status" value="NOT_ANNOTATED_CDS"/>
    <property type="molecule type" value="Genomic_DNA"/>
</dbReference>
<evidence type="ECO:0000256" key="8">
    <source>
        <dbReference type="ARBA" id="ARBA00037173"/>
    </source>
</evidence>
<evidence type="ECO:0000256" key="6">
    <source>
        <dbReference type="ARBA" id="ARBA00034115"/>
    </source>
</evidence>
<evidence type="ECO:0000256" key="7">
    <source>
        <dbReference type="ARBA" id="ARBA00034138"/>
    </source>
</evidence>
<dbReference type="InterPro" id="IPR022657">
    <property type="entry name" value="De-COase2_CS"/>
</dbReference>
<name>A0A1B0ETM9_LUTLO</name>
<evidence type="ECO:0000256" key="4">
    <source>
        <dbReference type="ARBA" id="ARBA00023115"/>
    </source>
</evidence>
<dbReference type="SUPFAM" id="SSF51419">
    <property type="entry name" value="PLP-binding barrel"/>
    <property type="match status" value="1"/>
</dbReference>
<evidence type="ECO:0000313" key="13">
    <source>
        <dbReference type="EnsemblMetazoa" id="LLOJ001962-PA"/>
    </source>
</evidence>
<dbReference type="PANTHER" id="PTHR11482:SF6">
    <property type="entry name" value="ORNITHINE DECARBOXYLASE 1-RELATED"/>
    <property type="match status" value="1"/>
</dbReference>
<dbReference type="CDD" id="cd00622">
    <property type="entry name" value="PLPDE_III_ODC"/>
    <property type="match status" value="1"/>
</dbReference>
<dbReference type="AlphaFoldDB" id="A0A1B0ETM9"/>
<dbReference type="InterPro" id="IPR029066">
    <property type="entry name" value="PLP-binding_barrel"/>
</dbReference>
<dbReference type="Proteomes" id="UP000092461">
    <property type="component" value="Unassembled WGS sequence"/>
</dbReference>
<dbReference type="EMBL" id="AJWK01006547">
    <property type="status" value="NOT_ANNOTATED_CDS"/>
    <property type="molecule type" value="Genomic_DNA"/>
</dbReference>
<accession>A0A1B0ETM9</accession>
<comment type="catalytic activity">
    <reaction evidence="10">
        <text>L-ornithine + H(+) = putrescine + CO2</text>
        <dbReference type="Rhea" id="RHEA:22964"/>
        <dbReference type="ChEBI" id="CHEBI:15378"/>
        <dbReference type="ChEBI" id="CHEBI:16526"/>
        <dbReference type="ChEBI" id="CHEBI:46911"/>
        <dbReference type="ChEBI" id="CHEBI:326268"/>
        <dbReference type="EC" id="4.1.1.17"/>
    </reaction>
</comment>
<dbReference type="InterPro" id="IPR000183">
    <property type="entry name" value="Orn/DAP/Arg_de-COase"/>
</dbReference>
<dbReference type="EMBL" id="AJWK01006546">
    <property type="status" value="NOT_ANNOTATED_CDS"/>
    <property type="molecule type" value="Genomic_DNA"/>
</dbReference>
<dbReference type="Gene3D" id="3.20.20.10">
    <property type="entry name" value="Alanine racemase"/>
    <property type="match status" value="1"/>
</dbReference>
<keyword evidence="5" id="KW-0456">Lyase</keyword>
<dbReference type="PRINTS" id="PR01179">
    <property type="entry name" value="ODADCRBXLASE"/>
</dbReference>
<evidence type="ECO:0000313" key="14">
    <source>
        <dbReference type="Proteomes" id="UP000092461"/>
    </source>
</evidence>
<sequence>MGGQDEALFVCNLTDVAHKFVNWCTKMPRVRPFYAVKCNDDDNVIRLLARLGAGFDCASRAEINAVLKHGVTPDRIIFANPAKPASHIRHAAATNTRLMTFDSTVELEKIRQIYPDAQLVLRIRCDAKKAQCPLGDKFGCDPKVEAPLLLVNAKNLGMSVAGISFHVGSGCRDPPVYRKAIAQARELFDYARTLGYRMSLLDIGGGFPGDTGTDIGVIADVVNAALDDYFPEVGAEGGDFVEVIAEPGRYFVSSAYTIGVTVHSKNEHLESDGNVAHVKFFVNDGVYGSFNCILYDHQVVTPHVLARKAADEEAAATEAQPLVKCSIWGPSCDGLDKICDNLQLPNLAIGDAILFPNMGAYTIAIASPFNGFPIPKVLYFAQHDTCAIME</sequence>
<evidence type="ECO:0000256" key="2">
    <source>
        <dbReference type="ARBA" id="ARBA00008872"/>
    </source>
</evidence>
<feature type="domain" description="Orn/DAP/Arg decarboxylase 2 N-terminal" evidence="12">
    <location>
        <begin position="14"/>
        <end position="253"/>
    </location>
</feature>
<dbReference type="SUPFAM" id="SSF50621">
    <property type="entry name" value="Alanine racemase C-terminal domain-like"/>
    <property type="match status" value="1"/>
</dbReference>
<dbReference type="InterPro" id="IPR009006">
    <property type="entry name" value="Ala_racemase/Decarboxylase_C"/>
</dbReference>
<dbReference type="VEuPathDB" id="VectorBase:LLONM1_000589"/>
<dbReference type="EC" id="4.1.1.17" evidence="7"/>
<evidence type="ECO:0000256" key="5">
    <source>
        <dbReference type="ARBA" id="ARBA00023239"/>
    </source>
</evidence>
<feature type="modified residue" description="N6-(pyridoxal phosphate)lysine" evidence="11">
    <location>
        <position position="37"/>
    </location>
</feature>
<dbReference type="PROSITE" id="PS00878">
    <property type="entry name" value="ODR_DC_2_1"/>
    <property type="match status" value="1"/>
</dbReference>
<dbReference type="PRINTS" id="PR01182">
    <property type="entry name" value="ORNDCRBXLASE"/>
</dbReference>
<organism evidence="13 14">
    <name type="scientific">Lutzomyia longipalpis</name>
    <name type="common">Sand fly</name>
    <dbReference type="NCBI Taxonomy" id="7200"/>
    <lineage>
        <taxon>Eukaryota</taxon>
        <taxon>Metazoa</taxon>
        <taxon>Ecdysozoa</taxon>
        <taxon>Arthropoda</taxon>
        <taxon>Hexapoda</taxon>
        <taxon>Insecta</taxon>
        <taxon>Pterygota</taxon>
        <taxon>Neoptera</taxon>
        <taxon>Endopterygota</taxon>
        <taxon>Diptera</taxon>
        <taxon>Nematocera</taxon>
        <taxon>Psychodoidea</taxon>
        <taxon>Psychodidae</taxon>
        <taxon>Lutzomyia</taxon>
        <taxon>Lutzomyia</taxon>
    </lineage>
</organism>
<comment type="pathway">
    <text evidence="6">Amine and polyamine biosynthesis; putrescine biosynthesis via L-ornithine pathway; putrescine from L-ornithine: step 1/1.</text>
</comment>
<dbReference type="EnsemblMetazoa" id="LLOJ001962-RA">
    <property type="protein sequence ID" value="LLOJ001962-PA"/>
    <property type="gene ID" value="LLOJ001962"/>
</dbReference>
<dbReference type="InterPro" id="IPR022653">
    <property type="entry name" value="De-COase2_pyr-phos_BS"/>
</dbReference>
<evidence type="ECO:0000256" key="1">
    <source>
        <dbReference type="ARBA" id="ARBA00001933"/>
    </source>
</evidence>
<proteinExistence type="inferred from homology"/>
<keyword evidence="14" id="KW-1185">Reference proteome</keyword>
<evidence type="ECO:0000256" key="11">
    <source>
        <dbReference type="PIRSR" id="PIRSR600183-50"/>
    </source>
</evidence>
<evidence type="ECO:0000259" key="12">
    <source>
        <dbReference type="Pfam" id="PF02784"/>
    </source>
</evidence>
<reference evidence="13" key="1">
    <citation type="submission" date="2020-05" db="UniProtKB">
        <authorList>
            <consortium name="EnsemblMetazoa"/>
        </authorList>
    </citation>
    <scope>IDENTIFICATION</scope>
    <source>
        <strain evidence="13">Jacobina</strain>
    </source>
</reference>
<protein>
    <recommendedName>
        <fullName evidence="7">ornithine decarboxylase</fullName>
        <ecNumber evidence="7">4.1.1.17</ecNumber>
    </recommendedName>
</protein>
<keyword evidence="4" id="KW-0620">Polyamine biosynthesis</keyword>
<evidence type="ECO:0000256" key="3">
    <source>
        <dbReference type="ARBA" id="ARBA00022898"/>
    </source>
</evidence>
<evidence type="ECO:0000256" key="9">
    <source>
        <dbReference type="ARBA" id="ARBA00046672"/>
    </source>
</evidence>
<dbReference type="InterPro" id="IPR022644">
    <property type="entry name" value="De-COase2_N"/>
</dbReference>
<comment type="cofactor">
    <cofactor evidence="1 11">
        <name>pyridoxal 5'-phosphate</name>
        <dbReference type="ChEBI" id="CHEBI:597326"/>
    </cofactor>
</comment>
<dbReference type="PANTHER" id="PTHR11482">
    <property type="entry name" value="ARGININE/DIAMINOPIMELATE/ORNITHINE DECARBOXYLASE"/>
    <property type="match status" value="1"/>
</dbReference>
<evidence type="ECO:0000256" key="10">
    <source>
        <dbReference type="ARBA" id="ARBA00049127"/>
    </source>
</evidence>
<dbReference type="VEuPathDB" id="VectorBase:LLOJ001962"/>
<dbReference type="GO" id="GO:0033387">
    <property type="term" value="P:putrescine biosynthetic process from arginine, via ornithine"/>
    <property type="evidence" value="ECO:0007669"/>
    <property type="project" value="TreeGrafter"/>
</dbReference>
<dbReference type="InterPro" id="IPR002433">
    <property type="entry name" value="Orn_de-COase"/>
</dbReference>
<dbReference type="EMBL" id="AJWK01006545">
    <property type="status" value="NOT_ANNOTATED_CDS"/>
    <property type="molecule type" value="Genomic_DNA"/>
</dbReference>
<dbReference type="GO" id="GO:0004586">
    <property type="term" value="F:ornithine decarboxylase activity"/>
    <property type="evidence" value="ECO:0007669"/>
    <property type="project" value="UniProtKB-EC"/>
</dbReference>
<comment type="subunit">
    <text evidence="9">Homodimer. Only the dimer is catalytically active, as the active sites are constructed of residues from both monomers.</text>
</comment>
<dbReference type="FunFam" id="3.20.20.10:FF:000005">
    <property type="entry name" value="Ornithine decarboxylase"/>
    <property type="match status" value="1"/>
</dbReference>
<dbReference type="Gene3D" id="2.40.37.10">
    <property type="entry name" value="Lyase, Ornithine Decarboxylase, Chain A, domain 1"/>
    <property type="match status" value="1"/>
</dbReference>
<keyword evidence="3 11" id="KW-0663">Pyridoxal phosphate</keyword>
<dbReference type="GO" id="GO:0005737">
    <property type="term" value="C:cytoplasm"/>
    <property type="evidence" value="ECO:0007669"/>
    <property type="project" value="TreeGrafter"/>
</dbReference>
<comment type="function">
    <text evidence="8">Catalyzes the first and rate-limiting step of polyamine biosynthesis that converts ornithine into putrescine, which is the precursor for the polyamines, spermidine and spermine. Polyamines are essential for cell proliferation and are implicated in cellular processes, ranging from DNA replication to apoptosis.</text>
</comment>
<dbReference type="PROSITE" id="PS00879">
    <property type="entry name" value="ODR_DC_2_2"/>
    <property type="match status" value="1"/>
</dbReference>
<feature type="active site" description="Proton donor" evidence="11">
    <location>
        <position position="332"/>
    </location>
</feature>